<dbReference type="EMBL" id="JBHUMM010000043">
    <property type="protein sequence ID" value="MFD2673221.1"/>
    <property type="molecule type" value="Genomic_DNA"/>
</dbReference>
<gene>
    <name evidence="2" type="ORF">ACFSUC_16735</name>
</gene>
<keyword evidence="1" id="KW-1133">Transmembrane helix</keyword>
<feature type="transmembrane region" description="Helical" evidence="1">
    <location>
        <begin position="36"/>
        <end position="54"/>
    </location>
</feature>
<comment type="caution">
    <text evidence="2">The sequence shown here is derived from an EMBL/GenBank/DDBJ whole genome shotgun (WGS) entry which is preliminary data.</text>
</comment>
<sequence>MKEVMYMSGGSKFLMTVLVLLTLVGAFSTSDRLFFILLIGTLGSGVLYYLSIIVHQVRQMNIRMLGLPLTNAQIDTIIQHSPTFTIESDDFDVHEPFSLYALCVIDGESYLSVRVFTKYVQITEYELVFEWPDLPATIIHCENQYVTGASAFEHVIERYVSCSALGLKMEREGNVLKLSMNKQMTK</sequence>
<organism evidence="2 3">
    <name type="scientific">Marinicrinis sediminis</name>
    <dbReference type="NCBI Taxonomy" id="1652465"/>
    <lineage>
        <taxon>Bacteria</taxon>
        <taxon>Bacillati</taxon>
        <taxon>Bacillota</taxon>
        <taxon>Bacilli</taxon>
        <taxon>Bacillales</taxon>
        <taxon>Paenibacillaceae</taxon>
    </lineage>
</organism>
<keyword evidence="3" id="KW-1185">Reference proteome</keyword>
<accession>A0ABW5REW3</accession>
<evidence type="ECO:0000313" key="2">
    <source>
        <dbReference type="EMBL" id="MFD2673221.1"/>
    </source>
</evidence>
<name>A0ABW5REW3_9BACL</name>
<protein>
    <submittedName>
        <fullName evidence="2">Uncharacterized protein</fullName>
    </submittedName>
</protein>
<dbReference type="Proteomes" id="UP001597497">
    <property type="component" value="Unassembled WGS sequence"/>
</dbReference>
<evidence type="ECO:0000256" key="1">
    <source>
        <dbReference type="SAM" id="Phobius"/>
    </source>
</evidence>
<keyword evidence="1" id="KW-0812">Transmembrane</keyword>
<reference evidence="3" key="1">
    <citation type="journal article" date="2019" name="Int. J. Syst. Evol. Microbiol.">
        <title>The Global Catalogue of Microorganisms (GCM) 10K type strain sequencing project: providing services to taxonomists for standard genome sequencing and annotation.</title>
        <authorList>
            <consortium name="The Broad Institute Genomics Platform"/>
            <consortium name="The Broad Institute Genome Sequencing Center for Infectious Disease"/>
            <person name="Wu L."/>
            <person name="Ma J."/>
        </authorList>
    </citation>
    <scope>NUCLEOTIDE SEQUENCE [LARGE SCALE GENOMIC DNA]</scope>
    <source>
        <strain evidence="3">KCTC 33676</strain>
    </source>
</reference>
<proteinExistence type="predicted"/>
<dbReference type="RefSeq" id="WP_379930781.1">
    <property type="nucleotide sequence ID" value="NZ_JBHUMM010000043.1"/>
</dbReference>
<evidence type="ECO:0000313" key="3">
    <source>
        <dbReference type="Proteomes" id="UP001597497"/>
    </source>
</evidence>
<keyword evidence="1" id="KW-0472">Membrane</keyword>